<dbReference type="GO" id="GO:0003677">
    <property type="term" value="F:DNA binding"/>
    <property type="evidence" value="ECO:0007669"/>
    <property type="project" value="UniProtKB-KW"/>
</dbReference>
<gene>
    <name evidence="5" type="ORF">SAMN06296008_1189</name>
</gene>
<feature type="domain" description="HTH crp-type" evidence="4">
    <location>
        <begin position="150"/>
        <end position="216"/>
    </location>
</feature>
<dbReference type="STRING" id="1938817.SAMN06296008_1189"/>
<dbReference type="AlphaFoldDB" id="A0A1W2C365"/>
<dbReference type="GO" id="GO:0005829">
    <property type="term" value="C:cytosol"/>
    <property type="evidence" value="ECO:0007669"/>
    <property type="project" value="TreeGrafter"/>
</dbReference>
<dbReference type="Proteomes" id="UP000192708">
    <property type="component" value="Unassembled WGS sequence"/>
</dbReference>
<evidence type="ECO:0000256" key="1">
    <source>
        <dbReference type="ARBA" id="ARBA00023015"/>
    </source>
</evidence>
<sequence length="239" mass="26683">MLKTPLKDQNHLFHSIPTSEWERLLPHIEAVEMPLGMVMSEPGMKLSHAYFPSTAIVSVLHALENGTSAEVAAIGNEGLIGISIFMGGGTSSSSCIVKSAGLGYRIKSHILLEEFNYSTPLMHLFLRFTQALITQITQTAVCNRHHLLEQQLCRLLLVNLDRLPSNQLLMTQELIARLLGVRREGVTEAALKIQSAGFIKYARGQVTILDRIGLEKRSCECYKVVKTEYQRLLPERMAI</sequence>
<dbReference type="GO" id="GO:0016301">
    <property type="term" value="F:kinase activity"/>
    <property type="evidence" value="ECO:0007669"/>
    <property type="project" value="UniProtKB-KW"/>
</dbReference>
<evidence type="ECO:0000256" key="3">
    <source>
        <dbReference type="ARBA" id="ARBA00023163"/>
    </source>
</evidence>
<keyword evidence="3" id="KW-0804">Transcription</keyword>
<keyword evidence="2" id="KW-0238">DNA-binding</keyword>
<proteinExistence type="predicted"/>
<evidence type="ECO:0000256" key="2">
    <source>
        <dbReference type="ARBA" id="ARBA00023125"/>
    </source>
</evidence>
<dbReference type="EMBL" id="FWXJ01000018">
    <property type="protein sequence ID" value="SMC79148.1"/>
    <property type="molecule type" value="Genomic_DNA"/>
</dbReference>
<dbReference type="Pfam" id="PF13545">
    <property type="entry name" value="HTH_Crp_2"/>
    <property type="match status" value="1"/>
</dbReference>
<dbReference type="GO" id="GO:0003700">
    <property type="term" value="F:DNA-binding transcription factor activity"/>
    <property type="evidence" value="ECO:0007669"/>
    <property type="project" value="TreeGrafter"/>
</dbReference>
<dbReference type="Gene3D" id="2.60.120.10">
    <property type="entry name" value="Jelly Rolls"/>
    <property type="match status" value="1"/>
</dbReference>
<dbReference type="SUPFAM" id="SSF46785">
    <property type="entry name" value="Winged helix' DNA-binding domain"/>
    <property type="match status" value="1"/>
</dbReference>
<dbReference type="InterPro" id="IPR014710">
    <property type="entry name" value="RmlC-like_jellyroll"/>
</dbReference>
<dbReference type="PANTHER" id="PTHR24567:SF74">
    <property type="entry name" value="HTH-TYPE TRANSCRIPTIONAL REGULATOR ARCR"/>
    <property type="match status" value="1"/>
</dbReference>
<dbReference type="SUPFAM" id="SSF51206">
    <property type="entry name" value="cAMP-binding domain-like"/>
    <property type="match status" value="1"/>
</dbReference>
<keyword evidence="6" id="KW-1185">Reference proteome</keyword>
<evidence type="ECO:0000313" key="6">
    <source>
        <dbReference type="Proteomes" id="UP000192708"/>
    </source>
</evidence>
<dbReference type="InterPro" id="IPR036388">
    <property type="entry name" value="WH-like_DNA-bd_sf"/>
</dbReference>
<dbReference type="InterPro" id="IPR050397">
    <property type="entry name" value="Env_Response_Regulators"/>
</dbReference>
<dbReference type="InterPro" id="IPR012318">
    <property type="entry name" value="HTH_CRP"/>
</dbReference>
<dbReference type="InterPro" id="IPR036390">
    <property type="entry name" value="WH_DNA-bd_sf"/>
</dbReference>
<accession>A0A1W2C365</accession>
<dbReference type="Gene3D" id="1.10.10.10">
    <property type="entry name" value="Winged helix-like DNA-binding domain superfamily/Winged helix DNA-binding domain"/>
    <property type="match status" value="1"/>
</dbReference>
<name>A0A1W2C365_9BURK</name>
<dbReference type="InterPro" id="IPR018490">
    <property type="entry name" value="cNMP-bd_dom_sf"/>
</dbReference>
<dbReference type="PANTHER" id="PTHR24567">
    <property type="entry name" value="CRP FAMILY TRANSCRIPTIONAL REGULATORY PROTEIN"/>
    <property type="match status" value="1"/>
</dbReference>
<dbReference type="RefSeq" id="WP_084285670.1">
    <property type="nucleotide sequence ID" value="NZ_FWXJ01000018.1"/>
</dbReference>
<keyword evidence="5" id="KW-0418">Kinase</keyword>
<evidence type="ECO:0000259" key="4">
    <source>
        <dbReference type="Pfam" id="PF13545"/>
    </source>
</evidence>
<dbReference type="OrthoDB" id="8969464at2"/>
<protein>
    <submittedName>
        <fullName evidence="5">cAMP-binding domain of CRP or a regulatory subunit of cAMP-dependent protein kinases</fullName>
    </submittedName>
</protein>
<organism evidence="5 6">
    <name type="scientific">Polynucleobacter kasalickyi</name>
    <dbReference type="NCBI Taxonomy" id="1938817"/>
    <lineage>
        <taxon>Bacteria</taxon>
        <taxon>Pseudomonadati</taxon>
        <taxon>Pseudomonadota</taxon>
        <taxon>Betaproteobacteria</taxon>
        <taxon>Burkholderiales</taxon>
        <taxon>Burkholderiaceae</taxon>
        <taxon>Polynucleobacter</taxon>
    </lineage>
</organism>
<keyword evidence="1" id="KW-0805">Transcription regulation</keyword>
<reference evidence="5 6" key="1">
    <citation type="submission" date="2017-04" db="EMBL/GenBank/DDBJ databases">
        <authorList>
            <person name="Afonso C.L."/>
            <person name="Miller P.J."/>
            <person name="Scott M.A."/>
            <person name="Spackman E."/>
            <person name="Goraichik I."/>
            <person name="Dimitrov K.M."/>
            <person name="Suarez D.L."/>
            <person name="Swayne D.E."/>
        </authorList>
    </citation>
    <scope>NUCLEOTIDE SEQUENCE [LARGE SCALE GENOMIC DNA]</scope>
    <source>
        <strain evidence="5 6">VK13</strain>
    </source>
</reference>
<evidence type="ECO:0000313" key="5">
    <source>
        <dbReference type="EMBL" id="SMC79148.1"/>
    </source>
</evidence>
<keyword evidence="5" id="KW-0808">Transferase</keyword>